<dbReference type="EMBL" id="JACOGF010000008">
    <property type="protein sequence ID" value="MBC3919020.1"/>
    <property type="molecule type" value="Genomic_DNA"/>
</dbReference>
<feature type="compositionally biased region" description="Polar residues" evidence="2">
    <location>
        <begin position="10"/>
        <end position="29"/>
    </location>
</feature>
<feature type="domain" description="eCIS core" evidence="3">
    <location>
        <begin position="116"/>
        <end position="181"/>
    </location>
</feature>
<organism evidence="4 5">
    <name type="scientific">Undibacterium hunanense</name>
    <dbReference type="NCBI Taxonomy" id="2762292"/>
    <lineage>
        <taxon>Bacteria</taxon>
        <taxon>Pseudomonadati</taxon>
        <taxon>Pseudomonadota</taxon>
        <taxon>Betaproteobacteria</taxon>
        <taxon>Burkholderiales</taxon>
        <taxon>Oxalobacteraceae</taxon>
        <taxon>Undibacterium</taxon>
    </lineage>
</organism>
<reference evidence="4 5" key="1">
    <citation type="submission" date="2020-08" db="EMBL/GenBank/DDBJ databases">
        <title>Novel species isolated from subtropical streams in China.</title>
        <authorList>
            <person name="Lu H."/>
        </authorList>
    </citation>
    <scope>NUCLEOTIDE SEQUENCE [LARGE SCALE GENOMIC DNA]</scope>
    <source>
        <strain evidence="4 5">CY18W</strain>
    </source>
</reference>
<evidence type="ECO:0000256" key="2">
    <source>
        <dbReference type="SAM" id="MobiDB-lite"/>
    </source>
</evidence>
<evidence type="ECO:0000259" key="3">
    <source>
        <dbReference type="Pfam" id="PF13699"/>
    </source>
</evidence>
<evidence type="ECO:0000256" key="1">
    <source>
        <dbReference type="SAM" id="Coils"/>
    </source>
</evidence>
<accession>A0ABR6ZU05</accession>
<keyword evidence="5" id="KW-1185">Reference proteome</keyword>
<proteinExistence type="predicted"/>
<name>A0ABR6ZU05_9BURK</name>
<gene>
    <name evidence="4" type="ORF">H8L32_16130</name>
</gene>
<protein>
    <submittedName>
        <fullName evidence="4">DUF4157 domain-containing protein</fullName>
    </submittedName>
</protein>
<evidence type="ECO:0000313" key="5">
    <source>
        <dbReference type="Proteomes" id="UP000650424"/>
    </source>
</evidence>
<sequence length="1047" mass="118892">MSSYAKHASNKNNGTQATQLNASEVRQSSDAVVNFQDDRPQATAQRQIQTLANNSSRALQLKAAQQQANLSPQASRLAGIQALANQHTSQLQHNLASQQKNANPATPVLKPNNTGLPNQLKAGIENLSGLSMDHVHVHYNSAQPAQLQAHAFASGSDIHLAPGQEQHLPHEAWHVVQQAQGRVLPTTQMKGNVPVNDDRGLEAEADVMGARALTHGASVASLQRADNSALESPASHNQGGKLAATSVQLKFDGHSTMRDMKVALNNYPDAVQALELREVHDLIDPYLTMVSNHYPTKLSAKDPTKVEIKKPIKSYDIEYLSKWILKIKDFYYGQKKSEEGFGIDHSSLPSLTKQHNDNWQKFVKNRLDKISLGKFNKSKLNSLRLNAEAAAKRLDGEDPTTASADRDIVNAFAEYVYNKAQSPDIKPSIPVWSTESQYNTGTRVHATYFPGYTMMKGSGSIIKTPIDWFYESRVKDGGSAYYIKGHLLNDHVGGVAKNYNLSPLKDNRNKEHEAGIEHYLKDAVGQMTDEHSKQVTPTYNKIEYTTELGAQTGPRSNTLLWESALNYWNQVKTTDAVSYQSTTLDDVLKDKNVPVNVKTAIQTWSINYQDYTMKDLFSWVKTSALLLETEDYLVRDWTVHLRLSYSNNKVEDRFVVLKNEKIDGDKVSVKERLYKDTKGVGNIVKDTDKYHKDRPTAIKHFIHNLGETDRLGLTEFISSHQLHPGFDIMDMDLVEQSPDIGIRLLSEYDTYVKNLPSENKSLKSENDEISLKYKKVKREKRRLTREKVSNQSDMKLVMKRQSVMQNLKKNPSTKVIGRTLLEFKKIDSVDGTANILEEGFKFLLDSSLEETEKFERRFNRRIKKEEKESVEIRKRKRNSDGPIRKRKKIEVIDDDNDEVIANKLPLEVRAFINHHCQGFFILDGTEDVGTVNEFVRLYRLIESKQLNYDEYNNEEQQIFLKWKNASPLGWVKNGYLLSMGVKQLINSHISKGNQFKSGDLQPDHSKDVLKFKWLYTNHHNLHLDLFHKSEKSLLENWMYAPALKWLG</sequence>
<dbReference type="Pfam" id="PF13699">
    <property type="entry name" value="eCIS_core"/>
    <property type="match status" value="1"/>
</dbReference>
<keyword evidence="1" id="KW-0175">Coiled coil</keyword>
<dbReference type="Proteomes" id="UP000650424">
    <property type="component" value="Unassembled WGS sequence"/>
</dbReference>
<feature type="region of interest" description="Disordered" evidence="2">
    <location>
        <begin position="1"/>
        <end position="29"/>
    </location>
</feature>
<feature type="compositionally biased region" description="Polar residues" evidence="2">
    <location>
        <begin position="91"/>
        <end position="104"/>
    </location>
</feature>
<evidence type="ECO:0000313" key="4">
    <source>
        <dbReference type="EMBL" id="MBC3919020.1"/>
    </source>
</evidence>
<dbReference type="RefSeq" id="WP_186948293.1">
    <property type="nucleotide sequence ID" value="NZ_JACOGF010000008.1"/>
</dbReference>
<dbReference type="InterPro" id="IPR025295">
    <property type="entry name" value="eCIS_core_dom"/>
</dbReference>
<comment type="caution">
    <text evidence="4">The sequence shown here is derived from an EMBL/GenBank/DDBJ whole genome shotgun (WGS) entry which is preliminary data.</text>
</comment>
<feature type="region of interest" description="Disordered" evidence="2">
    <location>
        <begin position="91"/>
        <end position="115"/>
    </location>
</feature>
<feature type="coiled-coil region" evidence="1">
    <location>
        <begin position="759"/>
        <end position="786"/>
    </location>
</feature>